<dbReference type="Gene3D" id="3.10.310.70">
    <property type="match status" value="1"/>
</dbReference>
<dbReference type="SUPFAM" id="SSF51338">
    <property type="entry name" value="Composite domain of metallo-dependent hydrolases"/>
    <property type="match status" value="1"/>
</dbReference>
<gene>
    <name evidence="2" type="ORF">IAB98_03025</name>
</gene>
<sequence>MTSTLYYGGPILTMVSPTPAQALLVNEGIIQAVGPREELEALDPDARRIDLQGCTLMPAFLDSHSHITALAQTFALAPLENARSFQDIHRLLKDFAQQIQAKPEEWITGFGYDHNFLQEGRHPSRQLLDQWFPSNPVLLSHASGHMGVVNSRALQAMGLTSDSPDPEGGLLGRDKDTGELNGYLEETAFTVHAGRAVPRPSRHQLLRQLKMAEQVYLSHGITTIQDGLTRTPQWELLLEASQESVFQADIVAYADLKECPRLLREYPVHAEGYDHHLRLGGYKIFLDGSPQGRTAWMRQPYLGGEPDYRGYPIYGDGQVADFFLTAYEEGRQLLVHCNGDAAAEQMIRACQEVIGKRNSQGLPIPDIRPVMIHAQLAAPDQFPAMAACSMIASFFPAHIYHWGDIHLKNFGQPRASQISAAGSALSCGLAFTFHQDTPVLPPNMLETLWCAVNRLTREGVSLDPGQAISPLEGLKAMTRTAAYQYHEENRKGSLAPGMLADLVILSDNPLTVPAEELRRLEVLATLKEDVPVYQREKDLFFSS</sequence>
<reference evidence="2" key="2">
    <citation type="journal article" date="2021" name="PeerJ">
        <title>Extensive microbial diversity within the chicken gut microbiome revealed by metagenomics and culture.</title>
        <authorList>
            <person name="Gilroy R."/>
            <person name="Ravi A."/>
            <person name="Getino M."/>
            <person name="Pursley I."/>
            <person name="Horton D.L."/>
            <person name="Alikhan N.F."/>
            <person name="Baker D."/>
            <person name="Gharbi K."/>
            <person name="Hall N."/>
            <person name="Watson M."/>
            <person name="Adriaenssens E.M."/>
            <person name="Foster-Nyarko E."/>
            <person name="Jarju S."/>
            <person name="Secka A."/>
            <person name="Antonio M."/>
            <person name="Oren A."/>
            <person name="Chaudhuri R.R."/>
            <person name="La Ragione R."/>
            <person name="Hildebrand F."/>
            <person name="Pallen M.J."/>
        </authorList>
    </citation>
    <scope>NUCLEOTIDE SEQUENCE</scope>
    <source>
        <strain evidence="2">ChiSxjej1B13-7041</strain>
    </source>
</reference>
<dbReference type="Gene3D" id="3.20.20.140">
    <property type="entry name" value="Metal-dependent hydrolases"/>
    <property type="match status" value="1"/>
</dbReference>
<dbReference type="InterPro" id="IPR013108">
    <property type="entry name" value="Amidohydro_3"/>
</dbReference>
<dbReference type="Pfam" id="PF07969">
    <property type="entry name" value="Amidohydro_3"/>
    <property type="match status" value="1"/>
</dbReference>
<dbReference type="SUPFAM" id="SSF51556">
    <property type="entry name" value="Metallo-dependent hydrolases"/>
    <property type="match status" value="1"/>
</dbReference>
<dbReference type="GO" id="GO:0016810">
    <property type="term" value="F:hydrolase activity, acting on carbon-nitrogen (but not peptide) bonds"/>
    <property type="evidence" value="ECO:0007669"/>
    <property type="project" value="InterPro"/>
</dbReference>
<dbReference type="CDD" id="cd01300">
    <property type="entry name" value="YtcJ_like"/>
    <property type="match status" value="1"/>
</dbReference>
<dbReference type="PANTHER" id="PTHR22642">
    <property type="entry name" value="IMIDAZOLONEPROPIONASE"/>
    <property type="match status" value="1"/>
</dbReference>
<dbReference type="Proteomes" id="UP000886841">
    <property type="component" value="Unassembled WGS sequence"/>
</dbReference>
<feature type="domain" description="Amidohydrolase 3" evidence="1">
    <location>
        <begin position="49"/>
        <end position="533"/>
    </location>
</feature>
<dbReference type="InterPro" id="IPR011059">
    <property type="entry name" value="Metal-dep_hydrolase_composite"/>
</dbReference>
<dbReference type="AlphaFoldDB" id="A0A9D1JF64"/>
<accession>A0A9D1JF64</accession>
<dbReference type="PANTHER" id="PTHR22642:SF2">
    <property type="entry name" value="PROTEIN LONG AFTER FAR-RED 3"/>
    <property type="match status" value="1"/>
</dbReference>
<organism evidence="2 3">
    <name type="scientific">Candidatus Egerieimonas intestinavium</name>
    <dbReference type="NCBI Taxonomy" id="2840777"/>
    <lineage>
        <taxon>Bacteria</taxon>
        <taxon>Bacillati</taxon>
        <taxon>Bacillota</taxon>
        <taxon>Clostridia</taxon>
        <taxon>Lachnospirales</taxon>
        <taxon>Lachnospiraceae</taxon>
        <taxon>Lachnospiraceae incertae sedis</taxon>
        <taxon>Candidatus Egerieimonas</taxon>
    </lineage>
</organism>
<name>A0A9D1JF64_9FIRM</name>
<evidence type="ECO:0000313" key="3">
    <source>
        <dbReference type="Proteomes" id="UP000886841"/>
    </source>
</evidence>
<protein>
    <submittedName>
        <fullName evidence="2">Amidohydrolase</fullName>
    </submittedName>
</protein>
<evidence type="ECO:0000259" key="1">
    <source>
        <dbReference type="Pfam" id="PF07969"/>
    </source>
</evidence>
<proteinExistence type="predicted"/>
<dbReference type="InterPro" id="IPR033932">
    <property type="entry name" value="YtcJ-like"/>
</dbReference>
<comment type="caution">
    <text evidence="2">The sequence shown here is derived from an EMBL/GenBank/DDBJ whole genome shotgun (WGS) entry which is preliminary data.</text>
</comment>
<reference evidence="2" key="1">
    <citation type="submission" date="2020-10" db="EMBL/GenBank/DDBJ databases">
        <authorList>
            <person name="Gilroy R."/>
        </authorList>
    </citation>
    <scope>NUCLEOTIDE SEQUENCE</scope>
    <source>
        <strain evidence="2">ChiSxjej1B13-7041</strain>
    </source>
</reference>
<dbReference type="Gene3D" id="2.30.40.10">
    <property type="entry name" value="Urease, subunit C, domain 1"/>
    <property type="match status" value="1"/>
</dbReference>
<dbReference type="InterPro" id="IPR032466">
    <property type="entry name" value="Metal_Hydrolase"/>
</dbReference>
<evidence type="ECO:0000313" key="2">
    <source>
        <dbReference type="EMBL" id="HIR92380.1"/>
    </source>
</evidence>
<dbReference type="EMBL" id="DVHU01000025">
    <property type="protein sequence ID" value="HIR92380.1"/>
    <property type="molecule type" value="Genomic_DNA"/>
</dbReference>